<comment type="caution">
    <text evidence="2">The sequence shown here is derived from an EMBL/GenBank/DDBJ whole genome shotgun (WGS) entry which is preliminary data.</text>
</comment>
<gene>
    <name evidence="2" type="ORF">O4213_02220</name>
</gene>
<evidence type="ECO:0000313" key="3">
    <source>
        <dbReference type="Proteomes" id="UP001067235"/>
    </source>
</evidence>
<dbReference type="SUPFAM" id="SSF48619">
    <property type="entry name" value="Phospholipase A2, PLA2"/>
    <property type="match status" value="1"/>
</dbReference>
<dbReference type="InterPro" id="IPR036444">
    <property type="entry name" value="PLipase_A2_dom_sf"/>
</dbReference>
<dbReference type="RefSeq" id="WP_301569279.1">
    <property type="nucleotide sequence ID" value="NZ_JAPWIE010000001.1"/>
</dbReference>
<feature type="signal peptide" evidence="1">
    <location>
        <begin position="1"/>
        <end position="30"/>
    </location>
</feature>
<dbReference type="Gene3D" id="1.20.90.10">
    <property type="entry name" value="Phospholipase A2 domain"/>
    <property type="match status" value="1"/>
</dbReference>
<evidence type="ECO:0000256" key="1">
    <source>
        <dbReference type="SAM" id="SignalP"/>
    </source>
</evidence>
<organism evidence="2 3">
    <name type="scientific">Gordonia rubripertincta</name>
    <name type="common">Rhodococcus corallinus</name>
    <dbReference type="NCBI Taxonomy" id="36822"/>
    <lineage>
        <taxon>Bacteria</taxon>
        <taxon>Bacillati</taxon>
        <taxon>Actinomycetota</taxon>
        <taxon>Actinomycetes</taxon>
        <taxon>Mycobacteriales</taxon>
        <taxon>Gordoniaceae</taxon>
        <taxon>Gordonia</taxon>
    </lineage>
</organism>
<evidence type="ECO:0000313" key="2">
    <source>
        <dbReference type="EMBL" id="MCZ4548781.1"/>
    </source>
</evidence>
<sequence>MHAARSRMLLSSLAISFVVGLGMWPAPAAAAGPYADEADLRTPVGAAVAALVGPDPAVALTVLPADFEAKMGYRPALVDGTPTDPAGDCSSPVPLPGRFEEPCKVHDFGYDLLRLAAGNGTPLGGWARVALDRMLGDRMHQTCSNPVCDWAADLAYTGVAFNTWRQRDSAPVAKESTTAIIASMFVRGGDEIMVLAGLR</sequence>
<dbReference type="Proteomes" id="UP001067235">
    <property type="component" value="Unassembled WGS sequence"/>
</dbReference>
<feature type="chain" id="PRO_5045760709" description="Phospholipase" evidence="1">
    <location>
        <begin position="31"/>
        <end position="199"/>
    </location>
</feature>
<keyword evidence="1" id="KW-0732">Signal</keyword>
<dbReference type="EMBL" id="JAPWIE010000001">
    <property type="protein sequence ID" value="MCZ4548781.1"/>
    <property type="molecule type" value="Genomic_DNA"/>
</dbReference>
<reference evidence="2" key="1">
    <citation type="submission" date="2022-12" db="EMBL/GenBank/DDBJ databases">
        <authorList>
            <person name="Krivoruchko A.V."/>
            <person name="Elkin A."/>
        </authorList>
    </citation>
    <scope>NUCLEOTIDE SEQUENCE</scope>
    <source>
        <strain evidence="2">IEGM 1388</strain>
    </source>
</reference>
<name>A0ABT4MP48_GORRU</name>
<keyword evidence="3" id="KW-1185">Reference proteome</keyword>
<proteinExistence type="predicted"/>
<evidence type="ECO:0008006" key="4">
    <source>
        <dbReference type="Google" id="ProtNLM"/>
    </source>
</evidence>
<accession>A0ABT4MP48</accession>
<protein>
    <recommendedName>
        <fullName evidence="4">Phospholipase</fullName>
    </recommendedName>
</protein>